<evidence type="ECO:0000259" key="3">
    <source>
        <dbReference type="Pfam" id="PF02114"/>
    </source>
</evidence>
<comment type="similarity">
    <text evidence="1">Belongs to the phosducin family.</text>
</comment>
<dbReference type="PANTHER" id="PTHR46052">
    <property type="entry name" value="PHOSDUCIN-LIKE PROTEIN"/>
    <property type="match status" value="1"/>
</dbReference>
<dbReference type="EMBL" id="MU004198">
    <property type="protein sequence ID" value="KAF2489938.1"/>
    <property type="molecule type" value="Genomic_DNA"/>
</dbReference>
<dbReference type="GO" id="GO:0008277">
    <property type="term" value="P:regulation of G protein-coupled receptor signaling pathway"/>
    <property type="evidence" value="ECO:0007669"/>
    <property type="project" value="InterPro"/>
</dbReference>
<evidence type="ECO:0000313" key="5">
    <source>
        <dbReference type="Proteomes" id="UP000799750"/>
    </source>
</evidence>
<proteinExistence type="inferred from homology"/>
<dbReference type="InterPro" id="IPR051499">
    <property type="entry name" value="Phosducin-like_reg"/>
</dbReference>
<reference evidence="4" key="1">
    <citation type="journal article" date="2020" name="Stud. Mycol.">
        <title>101 Dothideomycetes genomes: a test case for predicting lifestyles and emergence of pathogens.</title>
        <authorList>
            <person name="Haridas S."/>
            <person name="Albert R."/>
            <person name="Binder M."/>
            <person name="Bloem J."/>
            <person name="Labutti K."/>
            <person name="Salamov A."/>
            <person name="Andreopoulos B."/>
            <person name="Baker S."/>
            <person name="Barry K."/>
            <person name="Bills G."/>
            <person name="Bluhm B."/>
            <person name="Cannon C."/>
            <person name="Castanera R."/>
            <person name="Culley D."/>
            <person name="Daum C."/>
            <person name="Ezra D."/>
            <person name="Gonzalez J."/>
            <person name="Henrissat B."/>
            <person name="Kuo A."/>
            <person name="Liang C."/>
            <person name="Lipzen A."/>
            <person name="Lutzoni F."/>
            <person name="Magnuson J."/>
            <person name="Mondo S."/>
            <person name="Nolan M."/>
            <person name="Ohm R."/>
            <person name="Pangilinan J."/>
            <person name="Park H.-J."/>
            <person name="Ramirez L."/>
            <person name="Alfaro M."/>
            <person name="Sun H."/>
            <person name="Tritt A."/>
            <person name="Yoshinaga Y."/>
            <person name="Zwiers L.-H."/>
            <person name="Turgeon B."/>
            <person name="Goodwin S."/>
            <person name="Spatafora J."/>
            <person name="Crous P."/>
            <person name="Grigoriev I."/>
        </authorList>
    </citation>
    <scope>NUCLEOTIDE SEQUENCE</scope>
    <source>
        <strain evidence="4">CBS 269.34</strain>
    </source>
</reference>
<gene>
    <name evidence="4" type="ORF">BU16DRAFT_567031</name>
</gene>
<sequence>MPSQAAQDEFDALFADKDYHSLPHPEDRDARSDHDDSDHDALPEHYYEKDSEDDEPEASNSDMRANYYLPQRRGEMNTGPKGVIADAHAFEQAKRARRFSLFRGKENAQMGYSVAVYTDEKDKSSEDDAEEGFMQRWRQARLRELQGAGRRIRSRTSSPGKRVYGSLVNVDGDGFLDAIEKSSSDTVVVVFIYDDMSDISGMVEDCVRRLAKQHSSTRFVKLHFEDAEMERAGVPALLAYRGGDKFAGLVPVMDEIPDDAELSAMSLEVALKKWTSSPFLVLERPAPPSICPARPNDSTVVDSNPGSLPYAHRSASCSFGPFPKRQRL</sequence>
<dbReference type="Gene3D" id="3.40.30.10">
    <property type="entry name" value="Glutaredoxin"/>
    <property type="match status" value="1"/>
</dbReference>
<accession>A0A6A6QBU7</accession>
<protein>
    <submittedName>
        <fullName evidence="4">Thioredoxin-like protein</fullName>
    </submittedName>
</protein>
<dbReference type="OrthoDB" id="70588at2759"/>
<dbReference type="PANTHER" id="PTHR46052:SF1">
    <property type="entry name" value="PHOSDUCIN-LIKE PROTEIN"/>
    <property type="match status" value="1"/>
</dbReference>
<name>A0A6A6QBU7_9PEZI</name>
<evidence type="ECO:0000313" key="4">
    <source>
        <dbReference type="EMBL" id="KAF2489938.1"/>
    </source>
</evidence>
<keyword evidence="5" id="KW-1185">Reference proteome</keyword>
<dbReference type="InterPro" id="IPR001200">
    <property type="entry name" value="Phosducin"/>
</dbReference>
<feature type="region of interest" description="Disordered" evidence="2">
    <location>
        <begin position="1"/>
        <end position="75"/>
    </location>
</feature>
<dbReference type="Pfam" id="PF02114">
    <property type="entry name" value="Phosducin"/>
    <property type="match status" value="1"/>
</dbReference>
<dbReference type="CDD" id="cd02987">
    <property type="entry name" value="Phd_like_Phd"/>
    <property type="match status" value="1"/>
</dbReference>
<dbReference type="SUPFAM" id="SSF52833">
    <property type="entry name" value="Thioredoxin-like"/>
    <property type="match status" value="1"/>
</dbReference>
<dbReference type="InterPro" id="IPR036249">
    <property type="entry name" value="Thioredoxin-like_sf"/>
</dbReference>
<evidence type="ECO:0000256" key="1">
    <source>
        <dbReference type="ARBA" id="ARBA00009686"/>
    </source>
</evidence>
<evidence type="ECO:0000256" key="2">
    <source>
        <dbReference type="SAM" id="MobiDB-lite"/>
    </source>
</evidence>
<feature type="domain" description="Phosducin" evidence="3">
    <location>
        <begin position="128"/>
        <end position="274"/>
    </location>
</feature>
<dbReference type="AlphaFoldDB" id="A0A6A6QBU7"/>
<dbReference type="Proteomes" id="UP000799750">
    <property type="component" value="Unassembled WGS sequence"/>
</dbReference>
<feature type="compositionally biased region" description="Basic and acidic residues" evidence="2">
    <location>
        <begin position="14"/>
        <end position="49"/>
    </location>
</feature>
<organism evidence="4 5">
    <name type="scientific">Lophium mytilinum</name>
    <dbReference type="NCBI Taxonomy" id="390894"/>
    <lineage>
        <taxon>Eukaryota</taxon>
        <taxon>Fungi</taxon>
        <taxon>Dikarya</taxon>
        <taxon>Ascomycota</taxon>
        <taxon>Pezizomycotina</taxon>
        <taxon>Dothideomycetes</taxon>
        <taxon>Pleosporomycetidae</taxon>
        <taxon>Mytilinidiales</taxon>
        <taxon>Mytilinidiaceae</taxon>
        <taxon>Lophium</taxon>
    </lineage>
</organism>
<dbReference type="InterPro" id="IPR024253">
    <property type="entry name" value="Phosducin_thioredoxin-like_dom"/>
</dbReference>